<keyword evidence="3" id="KW-1185">Reference proteome</keyword>
<gene>
    <name evidence="2" type="ORF">R3P38DRAFT_2472803</name>
</gene>
<evidence type="ECO:0000313" key="2">
    <source>
        <dbReference type="EMBL" id="KAK7035193.1"/>
    </source>
</evidence>
<evidence type="ECO:0000313" key="3">
    <source>
        <dbReference type="Proteomes" id="UP001362999"/>
    </source>
</evidence>
<reference evidence="2 3" key="1">
    <citation type="journal article" date="2024" name="J Genomics">
        <title>Draft genome sequencing and assembly of Favolaschia claudopus CIRM-BRFM 2984 isolated from oak limbs.</title>
        <authorList>
            <person name="Navarro D."/>
            <person name="Drula E."/>
            <person name="Chaduli D."/>
            <person name="Cazenave R."/>
            <person name="Ahrendt S."/>
            <person name="Wang J."/>
            <person name="Lipzen A."/>
            <person name="Daum C."/>
            <person name="Barry K."/>
            <person name="Grigoriev I.V."/>
            <person name="Favel A."/>
            <person name="Rosso M.N."/>
            <person name="Martin F."/>
        </authorList>
    </citation>
    <scope>NUCLEOTIDE SEQUENCE [LARGE SCALE GENOMIC DNA]</scope>
    <source>
        <strain evidence="2 3">CIRM-BRFM 2984</strain>
    </source>
</reference>
<feature type="non-terminal residue" evidence="2">
    <location>
        <position position="1"/>
    </location>
</feature>
<sequence length="58" mass="6551">DDEPEPDTSNLPHGPGINPHNYVKDEHDKYVHKASICRLVLNKAFVAKSKDRVDRVKG</sequence>
<dbReference type="AlphaFoldDB" id="A0AAW0CA52"/>
<feature type="non-terminal residue" evidence="2">
    <location>
        <position position="58"/>
    </location>
</feature>
<name>A0AAW0CA52_9AGAR</name>
<protein>
    <submittedName>
        <fullName evidence="2">Uncharacterized protein</fullName>
    </submittedName>
</protein>
<organism evidence="2 3">
    <name type="scientific">Favolaschia claudopus</name>
    <dbReference type="NCBI Taxonomy" id="2862362"/>
    <lineage>
        <taxon>Eukaryota</taxon>
        <taxon>Fungi</taxon>
        <taxon>Dikarya</taxon>
        <taxon>Basidiomycota</taxon>
        <taxon>Agaricomycotina</taxon>
        <taxon>Agaricomycetes</taxon>
        <taxon>Agaricomycetidae</taxon>
        <taxon>Agaricales</taxon>
        <taxon>Marasmiineae</taxon>
        <taxon>Mycenaceae</taxon>
        <taxon>Favolaschia</taxon>
    </lineage>
</organism>
<evidence type="ECO:0000256" key="1">
    <source>
        <dbReference type="SAM" id="MobiDB-lite"/>
    </source>
</evidence>
<dbReference type="EMBL" id="JAWWNJ010000020">
    <property type="protein sequence ID" value="KAK7035193.1"/>
    <property type="molecule type" value="Genomic_DNA"/>
</dbReference>
<proteinExistence type="predicted"/>
<feature type="region of interest" description="Disordered" evidence="1">
    <location>
        <begin position="1"/>
        <end position="23"/>
    </location>
</feature>
<accession>A0AAW0CA52</accession>
<dbReference type="Proteomes" id="UP001362999">
    <property type="component" value="Unassembled WGS sequence"/>
</dbReference>
<comment type="caution">
    <text evidence="2">The sequence shown here is derived from an EMBL/GenBank/DDBJ whole genome shotgun (WGS) entry which is preliminary data.</text>
</comment>